<proteinExistence type="predicted"/>
<accession>K1SEB4</accession>
<reference evidence="2" key="1">
    <citation type="journal article" date="2013" name="Environ. Microbiol.">
        <title>Microbiota from the distal guts of lean and obese adolescents exhibit partial functional redundancy besides clear differences in community structure.</title>
        <authorList>
            <person name="Ferrer M."/>
            <person name="Ruiz A."/>
            <person name="Lanza F."/>
            <person name="Haange S.B."/>
            <person name="Oberbach A."/>
            <person name="Till H."/>
            <person name="Bargiela R."/>
            <person name="Campoy C."/>
            <person name="Segura M.T."/>
            <person name="Richter M."/>
            <person name="von Bergen M."/>
            <person name="Seifert J."/>
            <person name="Suarez A."/>
        </authorList>
    </citation>
    <scope>NUCLEOTIDE SEQUENCE</scope>
</reference>
<keyword evidence="1" id="KW-0812">Transmembrane</keyword>
<feature type="transmembrane region" description="Helical" evidence="1">
    <location>
        <begin position="6"/>
        <end position="29"/>
    </location>
</feature>
<protein>
    <submittedName>
        <fullName evidence="2">Uncharacterized protein</fullName>
    </submittedName>
</protein>
<dbReference type="EMBL" id="AJWZ01008575">
    <property type="protein sequence ID" value="EKC53729.1"/>
    <property type="molecule type" value="Genomic_DNA"/>
</dbReference>
<organism evidence="2">
    <name type="scientific">human gut metagenome</name>
    <dbReference type="NCBI Taxonomy" id="408170"/>
    <lineage>
        <taxon>unclassified sequences</taxon>
        <taxon>metagenomes</taxon>
        <taxon>organismal metagenomes</taxon>
    </lineage>
</organism>
<keyword evidence="1" id="KW-0472">Membrane</keyword>
<comment type="caution">
    <text evidence="2">The sequence shown here is derived from an EMBL/GenBank/DDBJ whole genome shotgun (WGS) entry which is preliminary data.</text>
</comment>
<gene>
    <name evidence="2" type="ORF">OBE_12446</name>
</gene>
<sequence>MLILGFLTTLIVEHVTILAVIMAVYIIAFNFIKNRKIELSHVAYFVGTIAGTATMFSNSVYSSIGSGSDGYRTVGASEGGTLERIITNYFDVIGKEMMFDNIVLCVVMAIVVLIAFIQYHDKLESNMTKIVSCISLTLVMGTLVYGIVTRVDTEWIYNWKYGKYLDG</sequence>
<feature type="transmembrane region" description="Helical" evidence="1">
    <location>
        <begin position="130"/>
        <end position="148"/>
    </location>
</feature>
<feature type="transmembrane region" description="Helical" evidence="1">
    <location>
        <begin position="41"/>
        <end position="61"/>
    </location>
</feature>
<feature type="transmembrane region" description="Helical" evidence="1">
    <location>
        <begin position="98"/>
        <end position="118"/>
    </location>
</feature>
<name>K1SEB4_9ZZZZ</name>
<feature type="non-terminal residue" evidence="2">
    <location>
        <position position="167"/>
    </location>
</feature>
<evidence type="ECO:0000313" key="2">
    <source>
        <dbReference type="EMBL" id="EKC53729.1"/>
    </source>
</evidence>
<keyword evidence="1" id="KW-1133">Transmembrane helix</keyword>
<dbReference type="AlphaFoldDB" id="K1SEB4"/>
<evidence type="ECO:0000256" key="1">
    <source>
        <dbReference type="SAM" id="Phobius"/>
    </source>
</evidence>